<accession>A0A9W5TXB4</accession>
<dbReference type="Pfam" id="PF00370">
    <property type="entry name" value="FGGY_N"/>
    <property type="match status" value="1"/>
</dbReference>
<dbReference type="EMBL" id="BMJD01000008">
    <property type="protein sequence ID" value="GGB38226.1"/>
    <property type="molecule type" value="Genomic_DNA"/>
</dbReference>
<feature type="transmembrane region" description="Helical" evidence="4">
    <location>
        <begin position="98"/>
        <end position="116"/>
    </location>
</feature>
<dbReference type="InterPro" id="IPR018484">
    <property type="entry name" value="FGGY_N"/>
</dbReference>
<evidence type="ECO:0000259" key="5">
    <source>
        <dbReference type="Pfam" id="PF00370"/>
    </source>
</evidence>
<keyword evidence="4" id="KW-0472">Membrane</keyword>
<evidence type="ECO:0000256" key="3">
    <source>
        <dbReference type="ARBA" id="ARBA00022777"/>
    </source>
</evidence>
<gene>
    <name evidence="6" type="ORF">GCM10011409_14640</name>
</gene>
<keyword evidence="4" id="KW-0812">Transmembrane</keyword>
<keyword evidence="7" id="KW-1185">Reference proteome</keyword>
<dbReference type="RefSeq" id="WP_088051482.1">
    <property type="nucleotide sequence ID" value="NZ_BMJD01000008.1"/>
</dbReference>
<dbReference type="SUPFAM" id="SSF53067">
    <property type="entry name" value="Actin-like ATPase domain"/>
    <property type="match status" value="1"/>
</dbReference>
<reference evidence="6" key="2">
    <citation type="submission" date="2020-09" db="EMBL/GenBank/DDBJ databases">
        <authorList>
            <person name="Sun Q."/>
            <person name="Zhou Y."/>
        </authorList>
    </citation>
    <scope>NUCLEOTIDE SEQUENCE</scope>
    <source>
        <strain evidence="6">CGMCC 1.15454</strain>
    </source>
</reference>
<dbReference type="Proteomes" id="UP000621492">
    <property type="component" value="Unassembled WGS sequence"/>
</dbReference>
<dbReference type="PANTHER" id="PTHR43095">
    <property type="entry name" value="SUGAR KINASE"/>
    <property type="match status" value="1"/>
</dbReference>
<comment type="similarity">
    <text evidence="1">Belongs to the FGGY kinase family.</text>
</comment>
<evidence type="ECO:0000256" key="4">
    <source>
        <dbReference type="SAM" id="Phobius"/>
    </source>
</evidence>
<keyword evidence="2" id="KW-0808">Transferase</keyword>
<proteinExistence type="inferred from homology"/>
<dbReference type="AlphaFoldDB" id="A0A9W5TXB4"/>
<organism evidence="6 7">
    <name type="scientific">Lentibacillus populi</name>
    <dbReference type="NCBI Taxonomy" id="1827502"/>
    <lineage>
        <taxon>Bacteria</taxon>
        <taxon>Bacillati</taxon>
        <taxon>Bacillota</taxon>
        <taxon>Bacilli</taxon>
        <taxon>Bacillales</taxon>
        <taxon>Bacillaceae</taxon>
        <taxon>Lentibacillus</taxon>
    </lineage>
</organism>
<keyword evidence="3" id="KW-0418">Kinase</keyword>
<evidence type="ECO:0000256" key="2">
    <source>
        <dbReference type="ARBA" id="ARBA00022679"/>
    </source>
</evidence>
<name>A0A9W5TXB4_9BACI</name>
<comment type="caution">
    <text evidence="6">The sequence shown here is derived from an EMBL/GenBank/DDBJ whole genome shotgun (WGS) entry which is preliminary data.</text>
</comment>
<dbReference type="Gene3D" id="3.30.420.40">
    <property type="match status" value="1"/>
</dbReference>
<evidence type="ECO:0000313" key="6">
    <source>
        <dbReference type="EMBL" id="GGB38226.1"/>
    </source>
</evidence>
<evidence type="ECO:0000256" key="1">
    <source>
        <dbReference type="ARBA" id="ARBA00009156"/>
    </source>
</evidence>
<dbReference type="InterPro" id="IPR050406">
    <property type="entry name" value="FGGY_Carb_Kinase"/>
</dbReference>
<reference evidence="6" key="1">
    <citation type="journal article" date="2014" name="Int. J. Syst. Evol. Microbiol.">
        <title>Complete genome sequence of Corynebacterium casei LMG S-19264T (=DSM 44701T), isolated from a smear-ripened cheese.</title>
        <authorList>
            <consortium name="US DOE Joint Genome Institute (JGI-PGF)"/>
            <person name="Walter F."/>
            <person name="Albersmeier A."/>
            <person name="Kalinowski J."/>
            <person name="Ruckert C."/>
        </authorList>
    </citation>
    <scope>NUCLEOTIDE SEQUENCE</scope>
    <source>
        <strain evidence="6">CGMCC 1.15454</strain>
    </source>
</reference>
<dbReference type="GO" id="GO:0016301">
    <property type="term" value="F:kinase activity"/>
    <property type="evidence" value="ECO:0007669"/>
    <property type="project" value="UniProtKB-KW"/>
</dbReference>
<dbReference type="PANTHER" id="PTHR43095:SF2">
    <property type="entry name" value="GLUCONOKINASE"/>
    <property type="match status" value="1"/>
</dbReference>
<keyword evidence="4" id="KW-1133">Transmembrane helix</keyword>
<evidence type="ECO:0000313" key="7">
    <source>
        <dbReference type="Proteomes" id="UP000621492"/>
    </source>
</evidence>
<dbReference type="InterPro" id="IPR043129">
    <property type="entry name" value="ATPase_NBD"/>
</dbReference>
<dbReference type="GO" id="GO:0005975">
    <property type="term" value="P:carbohydrate metabolic process"/>
    <property type="evidence" value="ECO:0007669"/>
    <property type="project" value="InterPro"/>
</dbReference>
<sequence length="128" mass="14117">MGVDIGTTSTKTVLYTKQGEVVSTNTINYPLHTPNPLVAEQNSDEIVNAVAGTIRETIKSISKDELAFVSFSAVMHCLIAVDRTGELFTNRKLRGTTLAFYLFIYSVSLIVQVIFAKKSRVRTISRTS</sequence>
<feature type="domain" description="Carbohydrate kinase FGGY N-terminal" evidence="5">
    <location>
        <begin position="2"/>
        <end position="90"/>
    </location>
</feature>
<protein>
    <recommendedName>
        <fullName evidence="5">Carbohydrate kinase FGGY N-terminal domain-containing protein</fullName>
    </recommendedName>
</protein>